<accession>A0A1G9V7F2</accession>
<dbReference type="CDD" id="cd03801">
    <property type="entry name" value="GT4_PimA-like"/>
    <property type="match status" value="1"/>
</dbReference>
<sequence length="357" mass="40132">MRIAITSQNLDPKVVVSGISTVVATIVDLSKNNLLLYEMGYRDGDGKKGFGWFVKQARFLVDFPLFLVRGKVQLVHLNVPFDAMGIIREYAAMLMSKMLGRKVLLHIHGGKYLMLPPKGKVIRFLIHRILNDADKVLVLSELEKKVLVENYSFDKAEVLLNAINASYYKFRPKQLAEDEKITLLYLARINESKGVEDVMEAVKQLYPEAPFRLIACGSGPLEKEFVAACKDVMGSDFDFRGVVSGDEKLKAIYEADLFILPSRHSEGLPMSLLETMSAGLVPVVTDEASMKYVVTDKVNGIRVKKYDGADIAEKLRNLFRNRQQIPVLAAQARETIVQKYDTTSFVNRLDSIYETVA</sequence>
<keyword evidence="2" id="KW-0808">Transferase</keyword>
<dbReference type="AlphaFoldDB" id="A0A1G9V7F2"/>
<gene>
    <name evidence="2" type="ORF">SAMN04488090_3992</name>
</gene>
<reference evidence="2 3" key="1">
    <citation type="submission" date="2016-10" db="EMBL/GenBank/DDBJ databases">
        <authorList>
            <person name="de Groot N.N."/>
        </authorList>
    </citation>
    <scope>NUCLEOTIDE SEQUENCE [LARGE SCALE GENOMIC DNA]</scope>
    <source>
        <strain evidence="2 3">DSM 21668</strain>
    </source>
</reference>
<dbReference type="STRING" id="563176.SAMN04488090_3992"/>
<dbReference type="Proteomes" id="UP000198901">
    <property type="component" value="Unassembled WGS sequence"/>
</dbReference>
<dbReference type="Gene3D" id="3.40.50.2000">
    <property type="entry name" value="Glycogen Phosphorylase B"/>
    <property type="match status" value="2"/>
</dbReference>
<dbReference type="InterPro" id="IPR001296">
    <property type="entry name" value="Glyco_trans_1"/>
</dbReference>
<evidence type="ECO:0000313" key="2">
    <source>
        <dbReference type="EMBL" id="SDM67996.1"/>
    </source>
</evidence>
<protein>
    <submittedName>
        <fullName evidence="2">Glycosyltransferase involved in cell wall bisynthesis</fullName>
    </submittedName>
</protein>
<dbReference type="GO" id="GO:0016757">
    <property type="term" value="F:glycosyltransferase activity"/>
    <property type="evidence" value="ECO:0007669"/>
    <property type="project" value="InterPro"/>
</dbReference>
<dbReference type="EMBL" id="FNGS01000008">
    <property type="protein sequence ID" value="SDM67996.1"/>
    <property type="molecule type" value="Genomic_DNA"/>
</dbReference>
<organism evidence="2 3">
    <name type="scientific">Siphonobacter aquaeclarae</name>
    <dbReference type="NCBI Taxonomy" id="563176"/>
    <lineage>
        <taxon>Bacteria</taxon>
        <taxon>Pseudomonadati</taxon>
        <taxon>Bacteroidota</taxon>
        <taxon>Cytophagia</taxon>
        <taxon>Cytophagales</taxon>
        <taxon>Cytophagaceae</taxon>
        <taxon>Siphonobacter</taxon>
    </lineage>
</organism>
<evidence type="ECO:0000313" key="3">
    <source>
        <dbReference type="Proteomes" id="UP000198901"/>
    </source>
</evidence>
<keyword evidence="3" id="KW-1185">Reference proteome</keyword>
<feature type="domain" description="Glycosyl transferase family 1" evidence="1">
    <location>
        <begin position="170"/>
        <end position="325"/>
    </location>
</feature>
<dbReference type="PANTHER" id="PTHR45947">
    <property type="entry name" value="SULFOQUINOVOSYL TRANSFERASE SQD2"/>
    <property type="match status" value="1"/>
</dbReference>
<dbReference type="Pfam" id="PF00534">
    <property type="entry name" value="Glycos_transf_1"/>
    <property type="match status" value="1"/>
</dbReference>
<name>A0A1G9V7F2_9BACT</name>
<dbReference type="RefSeq" id="WP_093207141.1">
    <property type="nucleotide sequence ID" value="NZ_FNGS01000008.1"/>
</dbReference>
<dbReference type="PANTHER" id="PTHR45947:SF3">
    <property type="entry name" value="SULFOQUINOVOSYL TRANSFERASE SQD2"/>
    <property type="match status" value="1"/>
</dbReference>
<dbReference type="InterPro" id="IPR050194">
    <property type="entry name" value="Glycosyltransferase_grp1"/>
</dbReference>
<dbReference type="SUPFAM" id="SSF53756">
    <property type="entry name" value="UDP-Glycosyltransferase/glycogen phosphorylase"/>
    <property type="match status" value="1"/>
</dbReference>
<evidence type="ECO:0000259" key="1">
    <source>
        <dbReference type="Pfam" id="PF00534"/>
    </source>
</evidence>
<proteinExistence type="predicted"/>
<dbReference type="OrthoDB" id="9792322at2"/>